<protein>
    <submittedName>
        <fullName evidence="2">Sugar transporter</fullName>
    </submittedName>
</protein>
<evidence type="ECO:0000259" key="1">
    <source>
        <dbReference type="Pfam" id="PF00485"/>
    </source>
</evidence>
<evidence type="ECO:0000313" key="3">
    <source>
        <dbReference type="Proteomes" id="UP000194664"/>
    </source>
</evidence>
<accession>A0A251X2L3</accession>
<organism evidence="2 3">
    <name type="scientific">Marivivens niveibacter</name>
    <dbReference type="NCBI Taxonomy" id="1930667"/>
    <lineage>
        <taxon>Bacteria</taxon>
        <taxon>Pseudomonadati</taxon>
        <taxon>Pseudomonadota</taxon>
        <taxon>Alphaproteobacteria</taxon>
        <taxon>Rhodobacterales</taxon>
        <taxon>Paracoccaceae</taxon>
        <taxon>Marivivens group</taxon>
        <taxon>Marivivens</taxon>
    </lineage>
</organism>
<dbReference type="GO" id="GO:0005524">
    <property type="term" value="F:ATP binding"/>
    <property type="evidence" value="ECO:0007669"/>
    <property type="project" value="InterPro"/>
</dbReference>
<proteinExistence type="predicted"/>
<dbReference type="InterPro" id="IPR006083">
    <property type="entry name" value="PRK/URK"/>
</dbReference>
<dbReference type="AlphaFoldDB" id="A0A251X2L3"/>
<dbReference type="Pfam" id="PF00485">
    <property type="entry name" value="PRK"/>
    <property type="match status" value="1"/>
</dbReference>
<dbReference type="InterPro" id="IPR027417">
    <property type="entry name" value="P-loop_NTPase"/>
</dbReference>
<keyword evidence="2" id="KW-0762">Sugar transport</keyword>
<dbReference type="RefSeq" id="WP_086450213.1">
    <property type="nucleotide sequence ID" value="NZ_MSPP01000001.1"/>
</dbReference>
<dbReference type="Gene3D" id="3.40.50.300">
    <property type="entry name" value="P-loop containing nucleotide triphosphate hydrolases"/>
    <property type="match status" value="3"/>
</dbReference>
<dbReference type="GO" id="GO:0016301">
    <property type="term" value="F:kinase activity"/>
    <property type="evidence" value="ECO:0007669"/>
    <property type="project" value="InterPro"/>
</dbReference>
<reference evidence="2 3" key="1">
    <citation type="submission" date="2016-12" db="EMBL/GenBank/DDBJ databases">
        <title>The draft genome sequence of HSLHS2.</title>
        <authorList>
            <person name="Hu D."/>
            <person name="Wang L."/>
            <person name="Shao Z."/>
        </authorList>
    </citation>
    <scope>NUCLEOTIDE SEQUENCE [LARGE SCALE GENOMIC DNA]</scope>
    <source>
        <strain evidence="2">MCCC 1A06712</strain>
    </source>
</reference>
<keyword evidence="2" id="KW-0813">Transport</keyword>
<evidence type="ECO:0000313" key="2">
    <source>
        <dbReference type="EMBL" id="OUD10564.1"/>
    </source>
</evidence>
<comment type="caution">
    <text evidence="2">The sequence shown here is derived from an EMBL/GenBank/DDBJ whole genome shotgun (WGS) entry which is preliminary data.</text>
</comment>
<name>A0A251X2L3_9RHOB</name>
<dbReference type="PANTHER" id="PTHR10285">
    <property type="entry name" value="URIDINE KINASE"/>
    <property type="match status" value="1"/>
</dbReference>
<feature type="domain" description="Phosphoribulokinase/uridine kinase" evidence="1">
    <location>
        <begin position="29"/>
        <end position="160"/>
    </location>
</feature>
<dbReference type="EMBL" id="MSPP01000001">
    <property type="protein sequence ID" value="OUD10564.1"/>
    <property type="molecule type" value="Genomic_DNA"/>
</dbReference>
<dbReference type="Proteomes" id="UP000194664">
    <property type="component" value="Unassembled WGS sequence"/>
</dbReference>
<dbReference type="SUPFAM" id="SSF52540">
    <property type="entry name" value="P-loop containing nucleoside triphosphate hydrolases"/>
    <property type="match status" value="1"/>
</dbReference>
<sequence length="215" mass="24290">MAHNLNLTPKVNLALDEIETRLENAPRIIVALTGAPASGKSTLSTELLRRLHLKKISAAVVPMDGFHLDNDILDEMGMRARKGAPETFDADGFIHMIRRIKSGEPVYYPEFDRPRDISIAGKGYVSPNTQVIIVEGNYLMFDEAPWRDLADLWDFTIRWDVPLPELRARLIQRWLSLNHSSANALRRAEGNDIPNAKRIIDRTLPCDLILKGVED</sequence>
<gene>
    <name evidence="2" type="ORF">BVC71_03475</name>
</gene>
<keyword evidence="3" id="KW-1185">Reference proteome</keyword>
<dbReference type="OrthoDB" id="1550976at2"/>